<keyword evidence="2" id="KW-1185">Reference proteome</keyword>
<gene>
    <name evidence="1" type="ORF">PVK06_026532</name>
</gene>
<evidence type="ECO:0000313" key="2">
    <source>
        <dbReference type="Proteomes" id="UP001358586"/>
    </source>
</evidence>
<dbReference type="Proteomes" id="UP001358586">
    <property type="component" value="Chromosome 8"/>
</dbReference>
<name>A0ABR0NXZ7_GOSAR</name>
<dbReference type="EMBL" id="JARKNE010000008">
    <property type="protein sequence ID" value="KAK5811208.1"/>
    <property type="molecule type" value="Genomic_DNA"/>
</dbReference>
<sequence length="118" mass="13862">MALKIRSIRQWLEKHHYLFSPIDSYFLSLLLSPVSVQPNITLNLILIAQYQRYSPQPFPANISPPPPLRNLAPYQEDKYSFPPLILQWPKDDPLGSPTSEYVRIQFLNLFIKGFRFEM</sequence>
<comment type="caution">
    <text evidence="1">The sequence shown here is derived from an EMBL/GenBank/DDBJ whole genome shotgun (WGS) entry which is preliminary data.</text>
</comment>
<accession>A0ABR0NXZ7</accession>
<organism evidence="1 2">
    <name type="scientific">Gossypium arboreum</name>
    <name type="common">Tree cotton</name>
    <name type="synonym">Gossypium nanking</name>
    <dbReference type="NCBI Taxonomy" id="29729"/>
    <lineage>
        <taxon>Eukaryota</taxon>
        <taxon>Viridiplantae</taxon>
        <taxon>Streptophyta</taxon>
        <taxon>Embryophyta</taxon>
        <taxon>Tracheophyta</taxon>
        <taxon>Spermatophyta</taxon>
        <taxon>Magnoliopsida</taxon>
        <taxon>eudicotyledons</taxon>
        <taxon>Gunneridae</taxon>
        <taxon>Pentapetalae</taxon>
        <taxon>rosids</taxon>
        <taxon>malvids</taxon>
        <taxon>Malvales</taxon>
        <taxon>Malvaceae</taxon>
        <taxon>Malvoideae</taxon>
        <taxon>Gossypium</taxon>
    </lineage>
</organism>
<protein>
    <submittedName>
        <fullName evidence="1">Uncharacterized protein</fullName>
    </submittedName>
</protein>
<proteinExistence type="predicted"/>
<reference evidence="1 2" key="1">
    <citation type="submission" date="2023-03" db="EMBL/GenBank/DDBJ databases">
        <title>WGS of Gossypium arboreum.</title>
        <authorList>
            <person name="Yu D."/>
        </authorList>
    </citation>
    <scope>NUCLEOTIDE SEQUENCE [LARGE SCALE GENOMIC DNA]</scope>
    <source>
        <tissue evidence="1">Leaf</tissue>
    </source>
</reference>
<evidence type="ECO:0000313" key="1">
    <source>
        <dbReference type="EMBL" id="KAK5811208.1"/>
    </source>
</evidence>